<evidence type="ECO:0000256" key="2">
    <source>
        <dbReference type="ARBA" id="ARBA00004640"/>
    </source>
</evidence>
<protein>
    <recommendedName>
        <fullName evidence="9">AP complex subunit sigma</fullName>
    </recommendedName>
</protein>
<sequence>MAINWILLISRQGKVRLAKWFSTMSPKSKSKITKDVTQLVLARRTRMCNFLEYKDSKVVYRRYASLFFVCGIGGGDNELVTLEIIHRYVEILDRYFGNVCELDLIFNFQKAYAILDELIMGGELQESSKKSVLRVVSQSDTIEEAEQSEDSLARIGSRSG</sequence>
<dbReference type="Pfam" id="PF01217">
    <property type="entry name" value="Clat_adaptor_s"/>
    <property type="match status" value="1"/>
</dbReference>
<dbReference type="InterPro" id="IPR044733">
    <property type="entry name" value="AP1_sigma"/>
</dbReference>
<evidence type="ECO:0000256" key="9">
    <source>
        <dbReference type="PIRNR" id="PIRNR015588"/>
    </source>
</evidence>
<evidence type="ECO:0000256" key="6">
    <source>
        <dbReference type="ARBA" id="ARBA00023034"/>
    </source>
</evidence>
<evidence type="ECO:0000256" key="3">
    <source>
        <dbReference type="ARBA" id="ARBA00006972"/>
    </source>
</evidence>
<keyword evidence="8" id="KW-0968">Cytoplasmic vesicle</keyword>
<dbReference type="EMBL" id="LWDF02000707">
    <property type="protein sequence ID" value="KAE8244122.1"/>
    <property type="molecule type" value="Genomic_DNA"/>
</dbReference>
<evidence type="ECO:0000313" key="12">
    <source>
        <dbReference type="Proteomes" id="UP000077521"/>
    </source>
</evidence>
<accession>A0A177T6S8</accession>
<dbReference type="CDD" id="cd14831">
    <property type="entry name" value="AP1_sigma"/>
    <property type="match status" value="1"/>
</dbReference>
<feature type="domain" description="AP complex mu/sigma subunit" evidence="10">
    <location>
        <begin position="3"/>
        <end position="141"/>
    </location>
</feature>
<dbReference type="GO" id="GO:0030121">
    <property type="term" value="C:AP-1 adaptor complex"/>
    <property type="evidence" value="ECO:0007669"/>
    <property type="project" value="InterPro"/>
</dbReference>
<dbReference type="InterPro" id="IPR011012">
    <property type="entry name" value="Longin-like_dom_sf"/>
</dbReference>
<dbReference type="PIRSF" id="PIRSF015588">
    <property type="entry name" value="AP_complex_sigma"/>
    <property type="match status" value="1"/>
</dbReference>
<dbReference type="InterPro" id="IPR016635">
    <property type="entry name" value="AP_complex_ssu"/>
</dbReference>
<dbReference type="Gene3D" id="3.30.450.60">
    <property type="match status" value="1"/>
</dbReference>
<dbReference type="GO" id="GO:0005829">
    <property type="term" value="C:cytosol"/>
    <property type="evidence" value="ECO:0007669"/>
    <property type="project" value="GOC"/>
</dbReference>
<dbReference type="GO" id="GO:0006886">
    <property type="term" value="P:intracellular protein transport"/>
    <property type="evidence" value="ECO:0007669"/>
    <property type="project" value="UniProtKB-UniRule"/>
</dbReference>
<dbReference type="SUPFAM" id="SSF64356">
    <property type="entry name" value="SNARE-like"/>
    <property type="match status" value="1"/>
</dbReference>
<reference evidence="11" key="1">
    <citation type="submission" date="2016-04" db="EMBL/GenBank/DDBJ databases">
        <authorList>
            <person name="Nguyen H.D."/>
            <person name="Samba Siva P."/>
            <person name="Cullis J."/>
            <person name="Levesque C.A."/>
            <person name="Hambleton S."/>
        </authorList>
    </citation>
    <scope>NUCLEOTIDE SEQUENCE</scope>
    <source>
        <strain evidence="11">DAOMC 236416</strain>
    </source>
</reference>
<dbReference type="AlphaFoldDB" id="A0A177T6S8"/>
<dbReference type="Proteomes" id="UP000077521">
    <property type="component" value="Unassembled WGS sequence"/>
</dbReference>
<comment type="similarity">
    <text evidence="3 9">Belongs to the adaptor complexes small subunit family.</text>
</comment>
<gene>
    <name evidence="11" type="ORF">A4X13_0g6810</name>
</gene>
<reference evidence="11" key="2">
    <citation type="journal article" date="2019" name="IMA Fungus">
        <title>Genome sequencing and comparison of five Tilletia species to identify candidate genes for the detection of regulated species infecting wheat.</title>
        <authorList>
            <person name="Nguyen H.D.T."/>
            <person name="Sultana T."/>
            <person name="Kesanakurti P."/>
            <person name="Hambleton S."/>
        </authorList>
    </citation>
    <scope>NUCLEOTIDE SEQUENCE</scope>
    <source>
        <strain evidence="11">DAOMC 236416</strain>
    </source>
</reference>
<evidence type="ECO:0000259" key="10">
    <source>
        <dbReference type="Pfam" id="PF01217"/>
    </source>
</evidence>
<evidence type="ECO:0000256" key="1">
    <source>
        <dbReference type="ARBA" id="ARBA00004555"/>
    </source>
</evidence>
<evidence type="ECO:0000256" key="7">
    <source>
        <dbReference type="ARBA" id="ARBA00023136"/>
    </source>
</evidence>
<organism evidence="11 12">
    <name type="scientific">Tilletia indica</name>
    <dbReference type="NCBI Taxonomy" id="43049"/>
    <lineage>
        <taxon>Eukaryota</taxon>
        <taxon>Fungi</taxon>
        <taxon>Dikarya</taxon>
        <taxon>Basidiomycota</taxon>
        <taxon>Ustilaginomycotina</taxon>
        <taxon>Exobasidiomycetes</taxon>
        <taxon>Tilletiales</taxon>
        <taxon>Tilletiaceae</taxon>
        <taxon>Tilletia</taxon>
    </lineage>
</organism>
<comment type="caution">
    <text evidence="11">The sequence shown here is derived from an EMBL/GenBank/DDBJ whole genome shotgun (WGS) entry which is preliminary data.</text>
</comment>
<evidence type="ECO:0000256" key="8">
    <source>
        <dbReference type="ARBA" id="ARBA00023329"/>
    </source>
</evidence>
<dbReference type="OrthoDB" id="371463at2759"/>
<evidence type="ECO:0000313" key="11">
    <source>
        <dbReference type="EMBL" id="KAE8244122.1"/>
    </source>
</evidence>
<evidence type="ECO:0000256" key="4">
    <source>
        <dbReference type="ARBA" id="ARBA00022448"/>
    </source>
</evidence>
<dbReference type="PANTHER" id="PTHR11753">
    <property type="entry name" value="ADAPTOR COMPLEXES SMALL SUBUNIT FAMILY"/>
    <property type="match status" value="1"/>
</dbReference>
<keyword evidence="6" id="KW-0333">Golgi apparatus</keyword>
<evidence type="ECO:0000256" key="5">
    <source>
        <dbReference type="ARBA" id="ARBA00022927"/>
    </source>
</evidence>
<dbReference type="GO" id="GO:0016482">
    <property type="term" value="P:cytosolic transport"/>
    <property type="evidence" value="ECO:0007669"/>
    <property type="project" value="UniProtKB-ARBA"/>
</dbReference>
<keyword evidence="12" id="KW-1185">Reference proteome</keyword>
<dbReference type="GO" id="GO:0035615">
    <property type="term" value="F:clathrin adaptor activity"/>
    <property type="evidence" value="ECO:0007669"/>
    <property type="project" value="InterPro"/>
</dbReference>
<keyword evidence="7 9" id="KW-0472">Membrane</keyword>
<comment type="subcellular location">
    <subcellularLocation>
        <location evidence="2">Cytoplasmic vesicle</location>
        <location evidence="2">Clathrin-coated vesicle membrane</location>
    </subcellularLocation>
    <subcellularLocation>
        <location evidence="1">Golgi apparatus</location>
    </subcellularLocation>
</comment>
<name>A0A177T6S8_9BASI</name>
<keyword evidence="5 9" id="KW-0653">Protein transport</keyword>
<keyword evidence="4 9" id="KW-0813">Transport</keyword>
<dbReference type="InterPro" id="IPR022775">
    <property type="entry name" value="AP_mu_sigma_su"/>
</dbReference>
<dbReference type="FunFam" id="3.30.450.60:FF:000007">
    <property type="entry name" value="AP complex subunit sigma"/>
    <property type="match status" value="1"/>
</dbReference>
<proteinExistence type="inferred from homology"/>